<evidence type="ECO:0000256" key="1">
    <source>
        <dbReference type="SAM" id="MobiDB-lite"/>
    </source>
</evidence>
<dbReference type="VEuPathDB" id="FungiDB:CJJ07_005553"/>
<dbReference type="VEuPathDB" id="FungiDB:QG37_08309"/>
<dbReference type="AlphaFoldDB" id="A0A0L0NN13"/>
<feature type="compositionally biased region" description="Polar residues" evidence="1">
    <location>
        <begin position="172"/>
        <end position="188"/>
    </location>
</feature>
<sequence length="479" mass="54218">MDDGAIEEESGDRWLGSDLAKALRFYQKAYISYKSAVATPTSDRALLLDAHYNAARLLFHVFIQYSKTDGIDVHKLTNVCEVLTGDDNSVVQNISTIVEAHERALQVEPANPPLDLQYNAALVYTEAIEEADDVNEDLLLKAISLFQEVLRRQVMEFQDFLQFMLEPERPTSSEVPSEDQQYSSSKTTQPPDIIETIISAYGLVQAILESVTSAPGQLEYVISLVTPFVQALEEVASETTEKYNEQNNHQEFVAPLQLDQIHEYLVVKTTCQALSTNSYKDACSAFEQIALNIPEWNMLAADSIDTILERHEVYQNPLKAGVAEYWDALTNMNNFLKKAQELLSAKLQETKTKNSTNTEVGLGSLIAQICKVFIARADVDLQRSQLEHDIAKVNSTVLFNNAKAFLKSAINMSKTSGGIREKVVEKAQKERRRHEASSRLCVLERDFDEEELNRTLGKGQWENDFANYRDLWYFQKFFP</sequence>
<feature type="region of interest" description="Disordered" evidence="1">
    <location>
        <begin position="168"/>
        <end position="188"/>
    </location>
</feature>
<evidence type="ECO:0000313" key="2">
    <source>
        <dbReference type="EMBL" id="KND95453.1"/>
    </source>
</evidence>
<dbReference type="VEuPathDB" id="FungiDB:CJJ09_003834"/>
<name>A0A0L0NN13_CANAR</name>
<dbReference type="VEuPathDB" id="FungiDB:CJI96_0004728"/>
<dbReference type="EMBL" id="LGST01000075">
    <property type="protein sequence ID" value="KND95453.1"/>
    <property type="molecule type" value="Genomic_DNA"/>
</dbReference>
<dbReference type="VEuPathDB" id="FungiDB:B9J08_005502"/>
<proteinExistence type="predicted"/>
<comment type="caution">
    <text evidence="2">The sequence shown here is derived from an EMBL/GenBank/DDBJ whole genome shotgun (WGS) entry which is preliminary data.</text>
</comment>
<accession>A0A0L0NN13</accession>
<organism evidence="2 3">
    <name type="scientific">Candidozyma auris</name>
    <name type="common">Yeast</name>
    <name type="synonym">Candida auris</name>
    <dbReference type="NCBI Taxonomy" id="498019"/>
    <lineage>
        <taxon>Eukaryota</taxon>
        <taxon>Fungi</taxon>
        <taxon>Dikarya</taxon>
        <taxon>Ascomycota</taxon>
        <taxon>Saccharomycotina</taxon>
        <taxon>Pichiomycetes</taxon>
        <taxon>Metschnikowiaceae</taxon>
        <taxon>Candidozyma</taxon>
    </lineage>
</organism>
<gene>
    <name evidence="2" type="ORF">QG37_08309</name>
</gene>
<dbReference type="Proteomes" id="UP000037122">
    <property type="component" value="Unassembled WGS sequence"/>
</dbReference>
<dbReference type="VEuPathDB" id="FungiDB:CJI97_005584"/>
<reference evidence="3" key="1">
    <citation type="journal article" date="2015" name="BMC Genomics">
        <title>Draft genome of a commonly misdiagnosed multidrug resistant pathogen Candida auris.</title>
        <authorList>
            <person name="Chatterjee S."/>
            <person name="Alampalli S.V."/>
            <person name="Nageshan R.K."/>
            <person name="Chettiar S.T."/>
            <person name="Joshi S."/>
            <person name="Tatu U.S."/>
        </authorList>
    </citation>
    <scope>NUCLEOTIDE SEQUENCE [LARGE SCALE GENOMIC DNA]</scope>
    <source>
        <strain evidence="3">6684</strain>
    </source>
</reference>
<protein>
    <submittedName>
        <fullName evidence="2">Uncharacterized protein</fullName>
    </submittedName>
</protein>
<evidence type="ECO:0000313" key="3">
    <source>
        <dbReference type="Proteomes" id="UP000037122"/>
    </source>
</evidence>